<evidence type="ECO:0000313" key="2">
    <source>
        <dbReference type="EMBL" id="OHA21221.1"/>
    </source>
</evidence>
<feature type="transmembrane region" description="Helical" evidence="1">
    <location>
        <begin position="44"/>
        <end position="62"/>
    </location>
</feature>
<evidence type="ECO:0000313" key="3">
    <source>
        <dbReference type="Proteomes" id="UP000176493"/>
    </source>
</evidence>
<evidence type="ECO:0000256" key="1">
    <source>
        <dbReference type="SAM" id="Phobius"/>
    </source>
</evidence>
<keyword evidence="1" id="KW-0472">Membrane</keyword>
<protein>
    <submittedName>
        <fullName evidence="2">Uncharacterized protein</fullName>
    </submittedName>
</protein>
<name>A0A1G2MDW0_9BACT</name>
<dbReference type="AlphaFoldDB" id="A0A1G2MDW0"/>
<proteinExistence type="predicted"/>
<keyword evidence="1" id="KW-0812">Transmembrane</keyword>
<sequence length="80" mass="9012">MRDRTLGFITAGLGLVVGLAWNDAIKALIEYLFPLDKDSIPAKFIYAVLLSVIVVVFSTYLVRLLQRRDQESLSPSPPRY</sequence>
<gene>
    <name evidence="2" type="ORF">A2W52_01330</name>
</gene>
<dbReference type="Pfam" id="PF18898">
    <property type="entry name" value="DUF5654"/>
    <property type="match status" value="1"/>
</dbReference>
<keyword evidence="1" id="KW-1133">Transmembrane helix</keyword>
<accession>A0A1G2MDW0</accession>
<comment type="caution">
    <text evidence="2">The sequence shown here is derived from an EMBL/GenBank/DDBJ whole genome shotgun (WGS) entry which is preliminary data.</text>
</comment>
<reference evidence="2 3" key="1">
    <citation type="journal article" date="2016" name="Nat. Commun.">
        <title>Thousands of microbial genomes shed light on interconnected biogeochemical processes in an aquifer system.</title>
        <authorList>
            <person name="Anantharaman K."/>
            <person name="Brown C.T."/>
            <person name="Hug L.A."/>
            <person name="Sharon I."/>
            <person name="Castelle C.J."/>
            <person name="Probst A.J."/>
            <person name="Thomas B.C."/>
            <person name="Singh A."/>
            <person name="Wilkins M.J."/>
            <person name="Karaoz U."/>
            <person name="Brodie E.L."/>
            <person name="Williams K.H."/>
            <person name="Hubbard S.S."/>
            <person name="Banfield J.F."/>
        </authorList>
    </citation>
    <scope>NUCLEOTIDE SEQUENCE [LARGE SCALE GENOMIC DNA]</scope>
</reference>
<dbReference type="Proteomes" id="UP000176493">
    <property type="component" value="Unassembled WGS sequence"/>
</dbReference>
<dbReference type="EMBL" id="MHRJ01000048">
    <property type="protein sequence ID" value="OHA21221.1"/>
    <property type="molecule type" value="Genomic_DNA"/>
</dbReference>
<organism evidence="2 3">
    <name type="scientific">Candidatus Taylorbacteria bacterium RIFCSPHIGHO2_02_49_25</name>
    <dbReference type="NCBI Taxonomy" id="1802305"/>
    <lineage>
        <taxon>Bacteria</taxon>
        <taxon>Candidatus Tayloriibacteriota</taxon>
    </lineage>
</organism>
<dbReference type="InterPro" id="IPR043713">
    <property type="entry name" value="DUF5654"/>
</dbReference>